<keyword evidence="1" id="KW-0472">Membrane</keyword>
<dbReference type="InterPro" id="IPR006199">
    <property type="entry name" value="LexA_DNA-bd_dom"/>
</dbReference>
<proteinExistence type="predicted"/>
<gene>
    <name evidence="3" type="ORF">ENG63_03695</name>
</gene>
<reference evidence="3" key="1">
    <citation type="journal article" date="2020" name="mSystems">
        <title>Genome- and Community-Level Interaction Insights into Carbon Utilization and Element Cycling Functions of Hydrothermarchaeota in Hydrothermal Sediment.</title>
        <authorList>
            <person name="Zhou Z."/>
            <person name="Liu Y."/>
            <person name="Xu W."/>
            <person name="Pan J."/>
            <person name="Luo Z.H."/>
            <person name="Li M."/>
        </authorList>
    </citation>
    <scope>NUCLEOTIDE SEQUENCE [LARGE SCALE GENOMIC DNA]</scope>
    <source>
        <strain evidence="3">HyVt-233</strain>
    </source>
</reference>
<dbReference type="InterPro" id="IPR036388">
    <property type="entry name" value="WH-like_DNA-bd_sf"/>
</dbReference>
<dbReference type="AlphaFoldDB" id="A0A7C0Y571"/>
<dbReference type="InterPro" id="IPR011991">
    <property type="entry name" value="ArsR-like_HTH"/>
</dbReference>
<sequence length="137" mass="16098">MQRRKLTRTTLRIYRYMILRGKAVGVRELQRKMKLSSPSLVLYHLNKLEKMGLIVRDLNGKYMANKNNIDLSLLKDIMMVGNISISKYFFYATFITSLLIAYIFLRPWIIDDTYILGLLIGVSSATIFWYETFKSLK</sequence>
<feature type="transmembrane region" description="Helical" evidence="1">
    <location>
        <begin position="114"/>
        <end position="133"/>
    </location>
</feature>
<accession>A0A7C0Y571</accession>
<dbReference type="Proteomes" id="UP000886289">
    <property type="component" value="Unassembled WGS sequence"/>
</dbReference>
<organism evidence="3">
    <name type="scientific">Desulfofervidus auxilii</name>
    <dbReference type="NCBI Taxonomy" id="1621989"/>
    <lineage>
        <taxon>Bacteria</taxon>
        <taxon>Pseudomonadati</taxon>
        <taxon>Thermodesulfobacteriota</taxon>
        <taxon>Candidatus Desulfofervidia</taxon>
        <taxon>Candidatus Desulfofervidales</taxon>
        <taxon>Candidatus Desulfofervidaceae</taxon>
        <taxon>Candidatus Desulfofervidus</taxon>
    </lineage>
</organism>
<dbReference type="CDD" id="cd00090">
    <property type="entry name" value="HTH_ARSR"/>
    <property type="match status" value="1"/>
</dbReference>
<protein>
    <recommendedName>
        <fullName evidence="2">LexA repressor DNA-binding domain-containing protein</fullName>
    </recommendedName>
</protein>
<dbReference type="Gene3D" id="1.10.10.10">
    <property type="entry name" value="Winged helix-like DNA-binding domain superfamily/Winged helix DNA-binding domain"/>
    <property type="match status" value="1"/>
</dbReference>
<dbReference type="GO" id="GO:0004252">
    <property type="term" value="F:serine-type endopeptidase activity"/>
    <property type="evidence" value="ECO:0007669"/>
    <property type="project" value="InterPro"/>
</dbReference>
<dbReference type="GO" id="GO:0006355">
    <property type="term" value="P:regulation of DNA-templated transcription"/>
    <property type="evidence" value="ECO:0007669"/>
    <property type="project" value="UniProtKB-ARBA"/>
</dbReference>
<dbReference type="EMBL" id="DRBS01000142">
    <property type="protein sequence ID" value="HDD43949.1"/>
    <property type="molecule type" value="Genomic_DNA"/>
</dbReference>
<evidence type="ECO:0000259" key="2">
    <source>
        <dbReference type="Pfam" id="PF01726"/>
    </source>
</evidence>
<evidence type="ECO:0000313" key="3">
    <source>
        <dbReference type="EMBL" id="HDD43949.1"/>
    </source>
</evidence>
<comment type="caution">
    <text evidence="3">The sequence shown here is derived from an EMBL/GenBank/DDBJ whole genome shotgun (WGS) entry which is preliminary data.</text>
</comment>
<evidence type="ECO:0000256" key="1">
    <source>
        <dbReference type="SAM" id="Phobius"/>
    </source>
</evidence>
<dbReference type="InterPro" id="IPR036390">
    <property type="entry name" value="WH_DNA-bd_sf"/>
</dbReference>
<name>A0A7C0Y571_DESA2</name>
<keyword evidence="1" id="KW-0812">Transmembrane</keyword>
<dbReference type="SUPFAM" id="SSF46785">
    <property type="entry name" value="Winged helix' DNA-binding domain"/>
    <property type="match status" value="1"/>
</dbReference>
<feature type="domain" description="LexA repressor DNA-binding" evidence="2">
    <location>
        <begin position="15"/>
        <end position="57"/>
    </location>
</feature>
<feature type="transmembrane region" description="Helical" evidence="1">
    <location>
        <begin position="88"/>
        <end position="108"/>
    </location>
</feature>
<dbReference type="GO" id="GO:0006508">
    <property type="term" value="P:proteolysis"/>
    <property type="evidence" value="ECO:0007669"/>
    <property type="project" value="InterPro"/>
</dbReference>
<keyword evidence="1" id="KW-1133">Transmembrane helix</keyword>
<dbReference type="Pfam" id="PF01726">
    <property type="entry name" value="LexA_DNA_bind"/>
    <property type="match status" value="1"/>
</dbReference>